<dbReference type="OrthoDB" id="1708823at2759"/>
<name>A0A1X2HJY8_SYNRA</name>
<gene>
    <name evidence="1" type="ORF">BCR43DRAFT_228572</name>
</gene>
<evidence type="ECO:0000313" key="2">
    <source>
        <dbReference type="Proteomes" id="UP000242180"/>
    </source>
</evidence>
<protein>
    <submittedName>
        <fullName evidence="1">Uncharacterized protein</fullName>
    </submittedName>
</protein>
<dbReference type="Proteomes" id="UP000242180">
    <property type="component" value="Unassembled WGS sequence"/>
</dbReference>
<accession>A0A1X2HJY8</accession>
<proteinExistence type="predicted"/>
<organism evidence="1 2">
    <name type="scientific">Syncephalastrum racemosum</name>
    <name type="common">Filamentous fungus</name>
    <dbReference type="NCBI Taxonomy" id="13706"/>
    <lineage>
        <taxon>Eukaryota</taxon>
        <taxon>Fungi</taxon>
        <taxon>Fungi incertae sedis</taxon>
        <taxon>Mucoromycota</taxon>
        <taxon>Mucoromycotina</taxon>
        <taxon>Mucoromycetes</taxon>
        <taxon>Mucorales</taxon>
        <taxon>Syncephalastraceae</taxon>
        <taxon>Syncephalastrum</taxon>
    </lineage>
</organism>
<reference evidence="1 2" key="1">
    <citation type="submission" date="2016-07" db="EMBL/GenBank/DDBJ databases">
        <title>Pervasive Adenine N6-methylation of Active Genes in Fungi.</title>
        <authorList>
            <consortium name="DOE Joint Genome Institute"/>
            <person name="Mondo S.J."/>
            <person name="Dannebaum R.O."/>
            <person name="Kuo R.C."/>
            <person name="Labutti K."/>
            <person name="Haridas S."/>
            <person name="Kuo A."/>
            <person name="Salamov A."/>
            <person name="Ahrendt S.R."/>
            <person name="Lipzen A."/>
            <person name="Sullivan W."/>
            <person name="Andreopoulos W.B."/>
            <person name="Clum A."/>
            <person name="Lindquist E."/>
            <person name="Daum C."/>
            <person name="Ramamoorthy G.K."/>
            <person name="Gryganskyi A."/>
            <person name="Culley D."/>
            <person name="Magnuson J.K."/>
            <person name="James T.Y."/>
            <person name="O'Malley M.A."/>
            <person name="Stajich J.E."/>
            <person name="Spatafora J.W."/>
            <person name="Visel A."/>
            <person name="Grigoriev I.V."/>
        </authorList>
    </citation>
    <scope>NUCLEOTIDE SEQUENCE [LARGE SCALE GENOMIC DNA]</scope>
    <source>
        <strain evidence="1 2">NRRL 2496</strain>
    </source>
</reference>
<evidence type="ECO:0000313" key="1">
    <source>
        <dbReference type="EMBL" id="ORY99413.1"/>
    </source>
</evidence>
<dbReference type="AlphaFoldDB" id="A0A1X2HJY8"/>
<dbReference type="InParanoid" id="A0A1X2HJY8"/>
<keyword evidence="2" id="KW-1185">Reference proteome</keyword>
<comment type="caution">
    <text evidence="1">The sequence shown here is derived from an EMBL/GenBank/DDBJ whole genome shotgun (WGS) entry which is preliminary data.</text>
</comment>
<dbReference type="EMBL" id="MCGN01000003">
    <property type="protein sequence ID" value="ORY99413.1"/>
    <property type="molecule type" value="Genomic_DNA"/>
</dbReference>
<sequence>MKLPDRTSAIDRRRSVLTTVGVLIWRQKSTRKNLVLDCVVCLHTLTVVLNSFCNSTTMAWNCGCKHKTADFQEYLWPVVEAECSGKAQACQGMCNAGAKDRSTCADACTRYYECATELAPPSFLQTDSVTDTPSYVQRNTSTKGNTTMHDATNAKSSQAWAPEVAWAMSLALIGVGSATMLL</sequence>